<evidence type="ECO:0000256" key="5">
    <source>
        <dbReference type="ARBA" id="ARBA00012619"/>
    </source>
</evidence>
<keyword evidence="10" id="KW-0106">Calcium</keyword>
<evidence type="ECO:0000256" key="6">
    <source>
        <dbReference type="ARBA" id="ARBA00013882"/>
    </source>
</evidence>
<dbReference type="InterPro" id="IPR032091">
    <property type="entry name" value="Malt_amylase-like_C"/>
</dbReference>
<dbReference type="Proteomes" id="UP000198675">
    <property type="component" value="Chromosome I"/>
</dbReference>
<evidence type="ECO:0000256" key="12">
    <source>
        <dbReference type="ARBA" id="ARBA00023235"/>
    </source>
</evidence>
<proteinExistence type="inferred from homology"/>
<comment type="catalytic activity">
    <reaction evidence="1">
        <text>D-maltose = alpha,alpha-trehalose</text>
        <dbReference type="Rhea" id="RHEA:15145"/>
        <dbReference type="ChEBI" id="CHEBI:16551"/>
        <dbReference type="ChEBI" id="CHEBI:17306"/>
        <dbReference type="EC" id="5.4.99.16"/>
    </reaction>
</comment>
<dbReference type="InterPro" id="IPR040999">
    <property type="entry name" value="Mak_N_cap"/>
</dbReference>
<dbReference type="GO" id="GO:0005524">
    <property type="term" value="F:ATP binding"/>
    <property type="evidence" value="ECO:0007669"/>
    <property type="project" value="UniProtKB-KW"/>
</dbReference>
<gene>
    <name evidence="17" type="ORF">SAMN05216363_1327</name>
</gene>
<dbReference type="EC" id="2.7.1.175" evidence="4"/>
<dbReference type="SUPFAM" id="SSF51011">
    <property type="entry name" value="Glycosyl hydrolase domain"/>
    <property type="match status" value="1"/>
</dbReference>
<dbReference type="NCBIfam" id="TIGR02456">
    <property type="entry name" value="treS_nterm"/>
    <property type="match status" value="1"/>
</dbReference>
<dbReference type="InterPro" id="IPR013780">
    <property type="entry name" value="Glyco_hydro_b"/>
</dbReference>
<dbReference type="SUPFAM" id="SSF51445">
    <property type="entry name" value="(Trans)glycosidases"/>
    <property type="match status" value="1"/>
</dbReference>
<dbReference type="EMBL" id="LT629797">
    <property type="protein sequence ID" value="SDU79377.1"/>
    <property type="molecule type" value="Genomic_DNA"/>
</dbReference>
<evidence type="ECO:0000256" key="15">
    <source>
        <dbReference type="ARBA" id="ARBA00049067"/>
    </source>
</evidence>
<evidence type="ECO:0000259" key="16">
    <source>
        <dbReference type="SMART" id="SM00642"/>
    </source>
</evidence>
<evidence type="ECO:0000313" key="17">
    <source>
        <dbReference type="EMBL" id="SDU79377.1"/>
    </source>
</evidence>
<keyword evidence="7" id="KW-0808">Transferase</keyword>
<comment type="similarity">
    <text evidence="3">Belongs to the aminoglycoside phosphotransferase family.</text>
</comment>
<evidence type="ECO:0000256" key="14">
    <source>
        <dbReference type="ARBA" id="ARBA00031378"/>
    </source>
</evidence>
<dbReference type="SMART" id="SM00642">
    <property type="entry name" value="Aamy"/>
    <property type="match status" value="1"/>
</dbReference>
<dbReference type="InterPro" id="IPR012811">
    <property type="entry name" value="TreS_maltokin_C_dom"/>
</dbReference>
<keyword evidence="8" id="KW-0479">Metal-binding</keyword>
<evidence type="ECO:0000313" key="18">
    <source>
        <dbReference type="Proteomes" id="UP000198675"/>
    </source>
</evidence>
<dbReference type="GO" id="GO:0005975">
    <property type="term" value="P:carbohydrate metabolic process"/>
    <property type="evidence" value="ECO:0007669"/>
    <property type="project" value="InterPro"/>
</dbReference>
<dbReference type="CDD" id="cd11334">
    <property type="entry name" value="AmyAc_TreS"/>
    <property type="match status" value="1"/>
</dbReference>
<dbReference type="InterPro" id="IPR045857">
    <property type="entry name" value="O16G_dom_2"/>
</dbReference>
<dbReference type="PANTHER" id="PTHR10357">
    <property type="entry name" value="ALPHA-AMYLASE FAMILY MEMBER"/>
    <property type="match status" value="1"/>
</dbReference>
<protein>
    <recommendedName>
        <fullName evidence="6">Maltokinase</fullName>
        <ecNumber evidence="4">2.7.1.175</ecNumber>
        <ecNumber evidence="5">5.4.99.16</ecNumber>
    </recommendedName>
    <alternativeName>
        <fullName evidence="14">Maltose alpha-D-glucosyltransferase</fullName>
    </alternativeName>
    <alternativeName>
        <fullName evidence="13">Maltose-1-phosphate synthase</fullName>
    </alternativeName>
</protein>
<name>A0A1H2LED1_9PSED</name>
<dbReference type="AlphaFoldDB" id="A0A1H2LED1"/>
<dbReference type="InterPro" id="IPR012810">
    <property type="entry name" value="TreS/a-amylase_N"/>
</dbReference>
<evidence type="ECO:0000256" key="1">
    <source>
        <dbReference type="ARBA" id="ARBA00001595"/>
    </source>
</evidence>
<organism evidence="17 18">
    <name type="scientific">Pseudomonas sihuiensis</name>
    <dbReference type="NCBI Taxonomy" id="1274359"/>
    <lineage>
        <taxon>Bacteria</taxon>
        <taxon>Pseudomonadati</taxon>
        <taxon>Pseudomonadota</taxon>
        <taxon>Gammaproteobacteria</taxon>
        <taxon>Pseudomonadales</taxon>
        <taxon>Pseudomonadaceae</taxon>
        <taxon>Pseudomonas</taxon>
    </lineage>
</organism>
<evidence type="ECO:0000256" key="11">
    <source>
        <dbReference type="ARBA" id="ARBA00022840"/>
    </source>
</evidence>
<evidence type="ECO:0000256" key="4">
    <source>
        <dbReference type="ARBA" id="ARBA00011962"/>
    </source>
</evidence>
<sequence length="1104" mass="124933">MAKRSVGKTFLNDPQWYKDAVIYQVHVKSFFDANNDGIGDFQGLIDKLDYIAELGVNTLWLLPFYPSPRRDDGYDIAKYNDVHPDYGSLSDARRFIAEAHRRGLRVITELVINHTSDQHPWFQRARRAKKGSKARDYYVWSDSDEKYAGTRIIFIDSEKSNWTWDAVAGQYFWHRFYSHQPDLNFDNPKVLEAVLGVMRFWLDMGVDGLRLDAIPYLIERDGTSSENLPATHAVLKRIRAELDARYPDRLLLAEANQWPEDTRPYFGGEEHGEGDECHMAFHFPLMPRMYMAIAQEDRFPITDILRQTPEIPPNCQWAIFLRNHDELTLEMVTDDERDYLWNYYAADSRARINLGIRRRLAPLVGRDRRRIELLNSLLLSMPGTPTLYYGDEIGMGDNIYLGDRDGVRTPMQWSVDRNGGFSRADPASLVLPPIMDPLYGYQTINVEAQARDPHSLLNWTRRMLAIRNQHKAFGRGSLTMLTPSNRRILAYLRMHHGEDGSEQQILCVANLSSAAQAVELELADYRDRVPVEMIGGASFPPIGQLTYLLTLPPYGFYWFYLADASQMPSWHLKPVERMPELQTLVLGRALSEVMDGRARQTLERESLPLYLPKRRWFAGEQRPAVSVLYAMPLGDDANAPLLAEVQVTGATGVEHYRLPLAAVPERAEGNDLPQQLALARLRRGRHVELLTDAFSLPQFSQQVLRLLREQAVLRSAGGELQFRTETALLALDSVDENDFKLLSAEQSNSSVLIGEQLLLKLLRRGFPGIHPEVEMGRFLTDHGYANVAPFLGEVVRVDEHGQPHTLMVMQRYLDNQGDAWQWTLNTLDRAIRDELVGGTAAPDVDALGELQQFAGVLGTRVGEMHAVLARPVESPDFGYQLSGERDSARWGKSITAQLQEALQALVRQRDALSPATAKQADWLLAREKSLLEAVTRPATQAAGGLRIRVHGDLHLGQVLVVQGDAYIIDFEGEPNRSLEERRQRHSPFKDVAGMLRSFDYAAAVAQRNAGGVEGAADAQQVVRDVVSRYREQSCSAFLDAYRLATNGLPHEWHERDGEGAALDLFCLEKAVYEIVYESGHRPDWIDVPLQGLVDLAKQLPGVRP</sequence>
<dbReference type="NCBIfam" id="TIGR02457">
    <property type="entry name" value="TreS_Cterm"/>
    <property type="match status" value="1"/>
</dbReference>
<dbReference type="Gene3D" id="3.90.1200.10">
    <property type="match status" value="1"/>
</dbReference>
<evidence type="ECO:0000256" key="3">
    <source>
        <dbReference type="ARBA" id="ARBA00006219"/>
    </source>
</evidence>
<feature type="domain" description="Glycosyl hydrolase family 13 catalytic" evidence="16">
    <location>
        <begin position="24"/>
        <end position="423"/>
    </location>
</feature>
<dbReference type="RefSeq" id="WP_092375465.1">
    <property type="nucleotide sequence ID" value="NZ_LT629797.1"/>
</dbReference>
<dbReference type="SUPFAM" id="SSF56112">
    <property type="entry name" value="Protein kinase-like (PK-like)"/>
    <property type="match status" value="1"/>
</dbReference>
<dbReference type="InterPro" id="IPR011009">
    <property type="entry name" value="Kinase-like_dom_sf"/>
</dbReference>
<dbReference type="Pfam" id="PF18085">
    <property type="entry name" value="Mak_N_cap"/>
    <property type="match status" value="1"/>
</dbReference>
<keyword evidence="11" id="KW-0067">ATP-binding</keyword>
<evidence type="ECO:0000256" key="10">
    <source>
        <dbReference type="ARBA" id="ARBA00022837"/>
    </source>
</evidence>
<dbReference type="Pfam" id="PF00128">
    <property type="entry name" value="Alpha-amylase"/>
    <property type="match status" value="2"/>
</dbReference>
<evidence type="ECO:0000256" key="13">
    <source>
        <dbReference type="ARBA" id="ARBA00031251"/>
    </source>
</evidence>
<dbReference type="PANTHER" id="PTHR10357:SF219">
    <property type="entry name" value="MALTOSE ALPHA-D-GLUCOSYLTRANSFERASE"/>
    <property type="match status" value="1"/>
</dbReference>
<keyword evidence="18" id="KW-1185">Reference proteome</keyword>
<dbReference type="Gene3D" id="2.60.40.1180">
    <property type="entry name" value="Golgi alpha-mannosidase II"/>
    <property type="match status" value="1"/>
</dbReference>
<evidence type="ECO:0000256" key="2">
    <source>
        <dbReference type="ARBA" id="ARBA00005496"/>
    </source>
</evidence>
<dbReference type="GO" id="GO:0046872">
    <property type="term" value="F:metal ion binding"/>
    <property type="evidence" value="ECO:0007669"/>
    <property type="project" value="UniProtKB-KW"/>
</dbReference>
<keyword evidence="9" id="KW-0547">Nucleotide-binding</keyword>
<comment type="similarity">
    <text evidence="2">Belongs to the glycosyl hydrolase 13 family. TreS subfamily.</text>
</comment>
<dbReference type="Pfam" id="PF16657">
    <property type="entry name" value="Malt_amylase_C"/>
    <property type="match status" value="1"/>
</dbReference>
<keyword evidence="12" id="KW-0413">Isomerase</keyword>
<reference evidence="18" key="1">
    <citation type="submission" date="2016-10" db="EMBL/GenBank/DDBJ databases">
        <authorList>
            <person name="Varghese N."/>
            <person name="Submissions S."/>
        </authorList>
    </citation>
    <scope>NUCLEOTIDE SEQUENCE [LARGE SCALE GENOMIC DNA]</scope>
    <source>
        <strain evidence="18">KCTC 32246</strain>
    </source>
</reference>
<dbReference type="EC" id="5.4.99.16" evidence="5"/>
<dbReference type="GO" id="GO:0016740">
    <property type="term" value="F:transferase activity"/>
    <property type="evidence" value="ECO:0007669"/>
    <property type="project" value="UniProtKB-KW"/>
</dbReference>
<comment type="catalytic activity">
    <reaction evidence="15">
        <text>D-maltose + ATP = alpha-maltose 1-phosphate + ADP + H(+)</text>
        <dbReference type="Rhea" id="RHEA:31915"/>
        <dbReference type="ChEBI" id="CHEBI:15378"/>
        <dbReference type="ChEBI" id="CHEBI:17306"/>
        <dbReference type="ChEBI" id="CHEBI:30616"/>
        <dbReference type="ChEBI" id="CHEBI:63576"/>
        <dbReference type="ChEBI" id="CHEBI:456216"/>
        <dbReference type="EC" id="2.7.1.175"/>
    </reaction>
</comment>
<dbReference type="InterPro" id="IPR017853">
    <property type="entry name" value="GH"/>
</dbReference>
<dbReference type="GO" id="GO:0047471">
    <property type="term" value="F:maltose alpha-D-glucosyltransferase activity"/>
    <property type="evidence" value="ECO:0007669"/>
    <property type="project" value="UniProtKB-EC"/>
</dbReference>
<dbReference type="InterPro" id="IPR006047">
    <property type="entry name" value="GH13_cat_dom"/>
</dbReference>
<dbReference type="Gene3D" id="3.20.20.80">
    <property type="entry name" value="Glycosidases"/>
    <property type="match status" value="1"/>
</dbReference>
<evidence type="ECO:0000256" key="9">
    <source>
        <dbReference type="ARBA" id="ARBA00022741"/>
    </source>
</evidence>
<dbReference type="FunFam" id="3.20.20.80:FF:000055">
    <property type="entry name" value="Trehalose synthase"/>
    <property type="match status" value="1"/>
</dbReference>
<evidence type="ECO:0000256" key="8">
    <source>
        <dbReference type="ARBA" id="ARBA00022723"/>
    </source>
</evidence>
<evidence type="ECO:0000256" key="7">
    <source>
        <dbReference type="ARBA" id="ARBA00022679"/>
    </source>
</evidence>
<dbReference type="Gene3D" id="3.90.400.10">
    <property type="entry name" value="Oligo-1,6-glucosidase, Domain 2"/>
    <property type="match status" value="1"/>
</dbReference>
<accession>A0A1H2LED1</accession>